<sequence>MYWAHRTGAIGEDHFGGRRGRNIEEAIILLDSWITERWRKGKIVAGLFLDINSAYPAVHREKLVQILTQKQAPDYIIAILSSFLQFRHTELRLDSYKSQMRLLERGLPQDSPLSVILYLLYNSELLDMNLGPAKPNWLSIGYVDNIIHLFPADTTLEATIGMEDLGRRVIEWGRKMCSKFNKKKTKLMLFNSPKGEQRQAKFGRNN</sequence>
<gene>
    <name evidence="2" type="ORF">O181_010379</name>
</gene>
<dbReference type="PANTHER" id="PTHR33481:SF1">
    <property type="entry name" value="ENDONUCLEASE_EXONUCLEASE_PHOSPHATASE DOMAIN-CONTAINING PROTEIN-RELATED"/>
    <property type="match status" value="1"/>
</dbReference>
<evidence type="ECO:0000259" key="1">
    <source>
        <dbReference type="PROSITE" id="PS50878"/>
    </source>
</evidence>
<name>A0A9Q3GKS5_9BASI</name>
<accession>A0A9Q3GKS5</accession>
<proteinExistence type="predicted"/>
<dbReference type="PANTHER" id="PTHR33481">
    <property type="entry name" value="REVERSE TRANSCRIPTASE"/>
    <property type="match status" value="1"/>
</dbReference>
<organism evidence="2 3">
    <name type="scientific">Austropuccinia psidii MF-1</name>
    <dbReference type="NCBI Taxonomy" id="1389203"/>
    <lineage>
        <taxon>Eukaryota</taxon>
        <taxon>Fungi</taxon>
        <taxon>Dikarya</taxon>
        <taxon>Basidiomycota</taxon>
        <taxon>Pucciniomycotina</taxon>
        <taxon>Pucciniomycetes</taxon>
        <taxon>Pucciniales</taxon>
        <taxon>Sphaerophragmiaceae</taxon>
        <taxon>Austropuccinia</taxon>
    </lineage>
</organism>
<dbReference type="AlphaFoldDB" id="A0A9Q3GKS5"/>
<feature type="domain" description="Reverse transcriptase" evidence="1">
    <location>
        <begin position="1"/>
        <end position="206"/>
    </location>
</feature>
<reference evidence="2" key="1">
    <citation type="submission" date="2021-03" db="EMBL/GenBank/DDBJ databases">
        <title>Draft genome sequence of rust myrtle Austropuccinia psidii MF-1, a brazilian biotype.</title>
        <authorList>
            <person name="Quecine M.C."/>
            <person name="Pachon D.M.R."/>
            <person name="Bonatelli M.L."/>
            <person name="Correr F.H."/>
            <person name="Franceschini L.M."/>
            <person name="Leite T.F."/>
            <person name="Margarido G.R.A."/>
            <person name="Almeida C.A."/>
            <person name="Ferrarezi J.A."/>
            <person name="Labate C.A."/>
        </authorList>
    </citation>
    <scope>NUCLEOTIDE SEQUENCE</scope>
    <source>
        <strain evidence="2">MF-1</strain>
    </source>
</reference>
<dbReference type="Proteomes" id="UP000765509">
    <property type="component" value="Unassembled WGS sequence"/>
</dbReference>
<dbReference type="InterPro" id="IPR000477">
    <property type="entry name" value="RT_dom"/>
</dbReference>
<dbReference type="OrthoDB" id="3044497at2759"/>
<keyword evidence="3" id="KW-1185">Reference proteome</keyword>
<evidence type="ECO:0000313" key="2">
    <source>
        <dbReference type="EMBL" id="MBW0470664.1"/>
    </source>
</evidence>
<comment type="caution">
    <text evidence="2">The sequence shown here is derived from an EMBL/GenBank/DDBJ whole genome shotgun (WGS) entry which is preliminary data.</text>
</comment>
<evidence type="ECO:0000313" key="3">
    <source>
        <dbReference type="Proteomes" id="UP000765509"/>
    </source>
</evidence>
<protein>
    <recommendedName>
        <fullName evidence="1">Reverse transcriptase domain-containing protein</fullName>
    </recommendedName>
</protein>
<dbReference type="PROSITE" id="PS50878">
    <property type="entry name" value="RT_POL"/>
    <property type="match status" value="1"/>
</dbReference>
<dbReference type="EMBL" id="AVOT02002511">
    <property type="protein sequence ID" value="MBW0470664.1"/>
    <property type="molecule type" value="Genomic_DNA"/>
</dbReference>
<dbReference type="Pfam" id="PF00078">
    <property type="entry name" value="RVT_1"/>
    <property type="match status" value="1"/>
</dbReference>